<name>A0A0R1JRA2_9LACO</name>
<evidence type="ECO:0000313" key="1">
    <source>
        <dbReference type="EMBL" id="KRK73822.1"/>
    </source>
</evidence>
<evidence type="ECO:0000313" key="2">
    <source>
        <dbReference type="Proteomes" id="UP000051804"/>
    </source>
</evidence>
<accession>A0A0R1JRA2</accession>
<dbReference type="InterPro" id="IPR046720">
    <property type="entry name" value="DUF6612"/>
</dbReference>
<dbReference type="EMBL" id="AZDJ01000003">
    <property type="protein sequence ID" value="KRK73822.1"/>
    <property type="molecule type" value="Genomic_DNA"/>
</dbReference>
<organism evidence="1 2">
    <name type="scientific">Lacticaseibacillus nasuensis JCM 17158</name>
    <dbReference type="NCBI Taxonomy" id="1291734"/>
    <lineage>
        <taxon>Bacteria</taxon>
        <taxon>Bacillati</taxon>
        <taxon>Bacillota</taxon>
        <taxon>Bacilli</taxon>
        <taxon>Lactobacillales</taxon>
        <taxon>Lactobacillaceae</taxon>
        <taxon>Lacticaseibacillus</taxon>
    </lineage>
</organism>
<comment type="caution">
    <text evidence="1">The sequence shown here is derived from an EMBL/GenBank/DDBJ whole genome shotgun (WGS) entry which is preliminary data.</text>
</comment>
<protein>
    <recommendedName>
        <fullName evidence="3">Lipoprotein</fullName>
    </recommendedName>
</protein>
<reference evidence="1 2" key="1">
    <citation type="journal article" date="2015" name="Genome Announc.">
        <title>Expanding the biotechnology potential of lactobacilli through comparative genomics of 213 strains and associated genera.</title>
        <authorList>
            <person name="Sun Z."/>
            <person name="Harris H.M."/>
            <person name="McCann A."/>
            <person name="Guo C."/>
            <person name="Argimon S."/>
            <person name="Zhang W."/>
            <person name="Yang X."/>
            <person name="Jeffery I.B."/>
            <person name="Cooney J.C."/>
            <person name="Kagawa T.F."/>
            <person name="Liu W."/>
            <person name="Song Y."/>
            <person name="Salvetti E."/>
            <person name="Wrobel A."/>
            <person name="Rasinkangas P."/>
            <person name="Parkhill J."/>
            <person name="Rea M.C."/>
            <person name="O'Sullivan O."/>
            <person name="Ritari J."/>
            <person name="Douillard F.P."/>
            <person name="Paul Ross R."/>
            <person name="Yang R."/>
            <person name="Briner A.E."/>
            <person name="Felis G.E."/>
            <person name="de Vos W.M."/>
            <person name="Barrangou R."/>
            <person name="Klaenhammer T.R."/>
            <person name="Caufield P.W."/>
            <person name="Cui Y."/>
            <person name="Zhang H."/>
            <person name="O'Toole P.W."/>
        </authorList>
    </citation>
    <scope>NUCLEOTIDE SEQUENCE [LARGE SCALE GENOMIC DNA]</scope>
    <source>
        <strain evidence="1 2">JCM 17158</strain>
    </source>
</reference>
<dbReference type="STRING" id="1291734.FD02_GL001652"/>
<dbReference type="AlphaFoldDB" id="A0A0R1JRA2"/>
<keyword evidence="2" id="KW-1185">Reference proteome</keyword>
<dbReference type="Pfam" id="PF20316">
    <property type="entry name" value="DUF6612"/>
    <property type="match status" value="1"/>
</dbReference>
<sequence>MVGIVVVAGVGLAGCQRHSGPSATHVLTKMSTAAAAVDSGTIQARQTVKASGETVTNRTKMQFSTDPTVLHATVAIGAPKVKTQTIALYQTQATAYVQTAGKWYKQNTADLGVNVKAIQQTMTTKAFTQAAAKAKGKVTTKGHTYVVTVSGHGKALRPLVKQVLRYGSADNTQVAAQVKASKIKAVTYTVTVAKKTYLPKRVHLSMTLTTNGSKLVETATQTYTQLNAGHTVTIPAAVRQQATTATTDR</sequence>
<proteinExistence type="predicted"/>
<evidence type="ECO:0008006" key="3">
    <source>
        <dbReference type="Google" id="ProtNLM"/>
    </source>
</evidence>
<gene>
    <name evidence="1" type="ORF">FD02_GL001652</name>
</gene>
<dbReference type="Proteomes" id="UP000051804">
    <property type="component" value="Unassembled WGS sequence"/>
</dbReference>
<dbReference type="PATRIC" id="fig|1291734.4.peg.1700"/>